<comment type="similarity">
    <text evidence="1 3">Belongs to the short-chain dehydrogenases/reductases (SDR) family.</text>
</comment>
<dbReference type="EMBL" id="QRUJ01000014">
    <property type="protein sequence ID" value="RGR53272.1"/>
    <property type="molecule type" value="Genomic_DNA"/>
</dbReference>
<dbReference type="PROSITE" id="PS00061">
    <property type="entry name" value="ADH_SHORT"/>
    <property type="match status" value="1"/>
</dbReference>
<comment type="caution">
    <text evidence="4">The sequence shown here is derived from an EMBL/GenBank/DDBJ whole genome shotgun (WGS) entry which is preliminary data.</text>
</comment>
<sequence length="221" mass="24426">MNLADEESVKTALKKTVLKFGRVDVVVNNAGYTHLATIEEMSDKAVRELFDINVFGLLNVIRATLPIMRKQNSGHIFNVSSLGAYNVGPLSGPYCATKHAVKALSETLAMEVKQFGIHVTDVKPGFMRTEFFGTSHKTDIAEQSPYQDLYNENMDFYNGQNGTQAGNPKKAAELYIKVAEMDNPPESLPMGTDSCNGIREIALNTVQLMDKMQDTASYTDF</sequence>
<dbReference type="InterPro" id="IPR020904">
    <property type="entry name" value="Sc_DH/Rdtase_CS"/>
</dbReference>
<dbReference type="PANTHER" id="PTHR43976">
    <property type="entry name" value="SHORT CHAIN DEHYDROGENASE"/>
    <property type="match status" value="1"/>
</dbReference>
<dbReference type="PANTHER" id="PTHR43976:SF16">
    <property type="entry name" value="SHORT-CHAIN DEHYDROGENASE_REDUCTASE FAMILY PROTEIN"/>
    <property type="match status" value="1"/>
</dbReference>
<dbReference type="PRINTS" id="PR00080">
    <property type="entry name" value="SDRFAMILY"/>
</dbReference>
<evidence type="ECO:0000256" key="2">
    <source>
        <dbReference type="ARBA" id="ARBA00023002"/>
    </source>
</evidence>
<dbReference type="InterPro" id="IPR051911">
    <property type="entry name" value="SDR_oxidoreductase"/>
</dbReference>
<dbReference type="Gene3D" id="3.40.50.720">
    <property type="entry name" value="NAD(P)-binding Rossmann-like Domain"/>
    <property type="match status" value="1"/>
</dbReference>
<evidence type="ECO:0000313" key="5">
    <source>
        <dbReference type="Proteomes" id="UP000266066"/>
    </source>
</evidence>
<evidence type="ECO:0000256" key="1">
    <source>
        <dbReference type="ARBA" id="ARBA00006484"/>
    </source>
</evidence>
<dbReference type="SUPFAM" id="SSF51735">
    <property type="entry name" value="NAD(P)-binding Rossmann-fold domains"/>
    <property type="match status" value="1"/>
</dbReference>
<name>A0A395UYB3_9FIRM</name>
<dbReference type="Pfam" id="PF00106">
    <property type="entry name" value="adh_short"/>
    <property type="match status" value="1"/>
</dbReference>
<dbReference type="CDD" id="cd05374">
    <property type="entry name" value="17beta-HSD-like_SDR_c"/>
    <property type="match status" value="1"/>
</dbReference>
<dbReference type="PRINTS" id="PR00081">
    <property type="entry name" value="GDHRDH"/>
</dbReference>
<accession>A0A395UYB3</accession>
<dbReference type="GO" id="GO:0016491">
    <property type="term" value="F:oxidoreductase activity"/>
    <property type="evidence" value="ECO:0007669"/>
    <property type="project" value="UniProtKB-KW"/>
</dbReference>
<keyword evidence="2" id="KW-0560">Oxidoreductase</keyword>
<protein>
    <submittedName>
        <fullName evidence="4">SDR family NAD(P)-dependent oxidoreductase</fullName>
    </submittedName>
</protein>
<evidence type="ECO:0000313" key="4">
    <source>
        <dbReference type="EMBL" id="RGR53272.1"/>
    </source>
</evidence>
<dbReference type="InterPro" id="IPR002347">
    <property type="entry name" value="SDR_fam"/>
</dbReference>
<dbReference type="Proteomes" id="UP000266066">
    <property type="component" value="Unassembled WGS sequence"/>
</dbReference>
<dbReference type="AlphaFoldDB" id="A0A395UYB3"/>
<dbReference type="InterPro" id="IPR036291">
    <property type="entry name" value="NAD(P)-bd_dom_sf"/>
</dbReference>
<organism evidence="4 5">
    <name type="scientific">Agathobacter rectalis</name>
    <dbReference type="NCBI Taxonomy" id="39491"/>
    <lineage>
        <taxon>Bacteria</taxon>
        <taxon>Bacillati</taxon>
        <taxon>Bacillota</taxon>
        <taxon>Clostridia</taxon>
        <taxon>Lachnospirales</taxon>
        <taxon>Lachnospiraceae</taxon>
        <taxon>Agathobacter</taxon>
    </lineage>
</organism>
<proteinExistence type="inferred from homology"/>
<evidence type="ECO:0000256" key="3">
    <source>
        <dbReference type="RuleBase" id="RU000363"/>
    </source>
</evidence>
<gene>
    <name evidence="4" type="ORF">DWY38_12290</name>
</gene>
<reference evidence="4 5" key="1">
    <citation type="submission" date="2018-08" db="EMBL/GenBank/DDBJ databases">
        <title>A genome reference for cultivated species of the human gut microbiota.</title>
        <authorList>
            <person name="Zou Y."/>
            <person name="Xue W."/>
            <person name="Luo G."/>
        </authorList>
    </citation>
    <scope>NUCLEOTIDE SEQUENCE [LARGE SCALE GENOMIC DNA]</scope>
    <source>
        <strain evidence="4 5">AF25-15</strain>
    </source>
</reference>